<dbReference type="EMBL" id="BAAAOF010000005">
    <property type="protein sequence ID" value="GAA1933961.1"/>
    <property type="molecule type" value="Genomic_DNA"/>
</dbReference>
<dbReference type="Gene3D" id="3.40.630.30">
    <property type="match status" value="1"/>
</dbReference>
<keyword evidence="1" id="KW-0808">Transferase</keyword>
<gene>
    <name evidence="4" type="ORF">GCM10009775_27360</name>
</gene>
<dbReference type="InterPro" id="IPR016181">
    <property type="entry name" value="Acyl_CoA_acyltransferase"/>
</dbReference>
<protein>
    <recommendedName>
        <fullName evidence="3">N-acetyltransferase domain-containing protein</fullName>
    </recommendedName>
</protein>
<reference evidence="4 5" key="1">
    <citation type="journal article" date="2019" name="Int. J. Syst. Evol. Microbiol.">
        <title>The Global Catalogue of Microorganisms (GCM) 10K type strain sequencing project: providing services to taxonomists for standard genome sequencing and annotation.</title>
        <authorList>
            <consortium name="The Broad Institute Genomics Platform"/>
            <consortium name="The Broad Institute Genome Sequencing Center for Infectious Disease"/>
            <person name="Wu L."/>
            <person name="Ma J."/>
        </authorList>
    </citation>
    <scope>NUCLEOTIDE SEQUENCE [LARGE SCALE GENOMIC DNA]</scope>
    <source>
        <strain evidence="4 5">JCM 14900</strain>
    </source>
</reference>
<keyword evidence="5" id="KW-1185">Reference proteome</keyword>
<evidence type="ECO:0000313" key="5">
    <source>
        <dbReference type="Proteomes" id="UP001501343"/>
    </source>
</evidence>
<organism evidence="4 5">
    <name type="scientific">Microbacterium aoyamense</name>
    <dbReference type="NCBI Taxonomy" id="344166"/>
    <lineage>
        <taxon>Bacteria</taxon>
        <taxon>Bacillati</taxon>
        <taxon>Actinomycetota</taxon>
        <taxon>Actinomycetes</taxon>
        <taxon>Micrococcales</taxon>
        <taxon>Microbacteriaceae</taxon>
        <taxon>Microbacterium</taxon>
    </lineage>
</organism>
<accession>A0ABN2PVC5</accession>
<dbReference type="PANTHER" id="PTHR43877">
    <property type="entry name" value="AMINOALKYLPHOSPHONATE N-ACETYLTRANSFERASE-RELATED-RELATED"/>
    <property type="match status" value="1"/>
</dbReference>
<proteinExistence type="predicted"/>
<dbReference type="Proteomes" id="UP001501343">
    <property type="component" value="Unassembled WGS sequence"/>
</dbReference>
<evidence type="ECO:0000313" key="4">
    <source>
        <dbReference type="EMBL" id="GAA1933961.1"/>
    </source>
</evidence>
<dbReference type="RefSeq" id="WP_248147443.1">
    <property type="nucleotide sequence ID" value="NZ_BAAAOF010000005.1"/>
</dbReference>
<evidence type="ECO:0000256" key="2">
    <source>
        <dbReference type="ARBA" id="ARBA00023315"/>
    </source>
</evidence>
<evidence type="ECO:0000259" key="3">
    <source>
        <dbReference type="PROSITE" id="PS51186"/>
    </source>
</evidence>
<dbReference type="InterPro" id="IPR000182">
    <property type="entry name" value="GNAT_dom"/>
</dbReference>
<dbReference type="CDD" id="cd04301">
    <property type="entry name" value="NAT_SF"/>
    <property type="match status" value="1"/>
</dbReference>
<evidence type="ECO:0000256" key="1">
    <source>
        <dbReference type="ARBA" id="ARBA00022679"/>
    </source>
</evidence>
<dbReference type="Pfam" id="PF00583">
    <property type="entry name" value="Acetyltransf_1"/>
    <property type="match status" value="1"/>
</dbReference>
<feature type="domain" description="N-acetyltransferase" evidence="3">
    <location>
        <begin position="5"/>
        <end position="164"/>
    </location>
</feature>
<dbReference type="SUPFAM" id="SSF55729">
    <property type="entry name" value="Acyl-CoA N-acyltransferases (Nat)"/>
    <property type="match status" value="1"/>
</dbReference>
<sequence length="164" mass="17797">MPSSFSVRSATQADGAFLGDMVVEAANWRQGGARPKHQVMTSPEHSRYVAGWMRPGDAGFVAVDAHGESIGAAWRRMLPRTDPGFGYVGTGVPELIIGVKPIWRAHGVGRTLLQRLCDDARAQGFARISLSVERGNFAATLYRSEGFAVTQPGIGRDTMVKRLR</sequence>
<comment type="caution">
    <text evidence="4">The sequence shown here is derived from an EMBL/GenBank/DDBJ whole genome shotgun (WGS) entry which is preliminary data.</text>
</comment>
<dbReference type="InterPro" id="IPR050832">
    <property type="entry name" value="Bact_Acetyltransf"/>
</dbReference>
<name>A0ABN2PVC5_9MICO</name>
<dbReference type="PROSITE" id="PS51186">
    <property type="entry name" value="GNAT"/>
    <property type="match status" value="1"/>
</dbReference>
<keyword evidence="2" id="KW-0012">Acyltransferase</keyword>